<gene>
    <name evidence="10" type="ORF">URODEC1_LOCUS61200</name>
</gene>
<proteinExistence type="inferred from homology"/>
<dbReference type="GO" id="GO:0004497">
    <property type="term" value="F:monooxygenase activity"/>
    <property type="evidence" value="ECO:0007669"/>
    <property type="project" value="UniProtKB-KW"/>
</dbReference>
<sequence length="553" mass="62163">MLSCNTTLTLMLSSLNVPAAIVIAIATLLVLVLFHHRRATSIRVAKGTRGLPPGPTMLPVIGNMHHMILNKPAVFRWIHSLLSDMSTDILCLRFGATHVVVVSCPKIACEVLRKKDAMFTDRPATFASNLFSYGYKSASLTTLESQWKKMRRILSSEILSPALERTFHVQRLQEADHLIRYVYGEIKATHGNGIINIRHVAQHFCGNLIRRLAFGKRYFGESPAMLVGGPGHQEIEHVDALFTLINYLYGFSVSDYFPALVGLDLDGHGKVAKRVVRVLDRLHDPIIRERLNEWSSHGKGSSNSKRNAADFLDVLVSLEDADGQQLLSFEEIKAQILEMMFATVDNPSNAVEWALAEMLNKPDIMKKAVDELDAVVGKERLVQESDFCKLNYLKSCIREVFRIHPYHAFTVPRVASEDTTIAEYMVPKGTHVLVSRIGLGRNAKLWHEPLQFRPERHLNDGEIDLTEPDLRFISFSTGRRGCPAVSLGTSIVLMMFARLLQAFTWEKPPGVDRINLQESHTSLTLAEPLVLLAKPRLAVHLYEANYRRSICSE</sequence>
<keyword evidence="3 7" id="KW-0479">Metal-binding</keyword>
<comment type="cofactor">
    <cofactor evidence="7">
        <name>heme</name>
        <dbReference type="ChEBI" id="CHEBI:30413"/>
    </cofactor>
</comment>
<dbReference type="PROSITE" id="PS00086">
    <property type="entry name" value="CYTOCHROME_P450"/>
    <property type="match status" value="1"/>
</dbReference>
<keyword evidence="2 7" id="KW-0349">Heme</keyword>
<feature type="binding site" description="axial binding residue" evidence="7">
    <location>
        <position position="482"/>
    </location>
    <ligand>
        <name>heme</name>
        <dbReference type="ChEBI" id="CHEBI:30413"/>
    </ligand>
    <ligandPart>
        <name>Fe</name>
        <dbReference type="ChEBI" id="CHEBI:18248"/>
    </ligandPart>
</feature>
<dbReference type="GO" id="GO:0044550">
    <property type="term" value="P:secondary metabolite biosynthetic process"/>
    <property type="evidence" value="ECO:0007669"/>
    <property type="project" value="UniProtKB-ARBA"/>
</dbReference>
<keyword evidence="5 7" id="KW-0408">Iron</keyword>
<protein>
    <recommendedName>
        <fullName evidence="12">Cytochrome P450</fullName>
    </recommendedName>
</protein>
<comment type="similarity">
    <text evidence="1 8">Belongs to the cytochrome P450 family.</text>
</comment>
<dbReference type="Proteomes" id="UP001497457">
    <property type="component" value="Chromosome 24b"/>
</dbReference>
<dbReference type="PANTHER" id="PTHR47944">
    <property type="entry name" value="CYTOCHROME P450 98A9"/>
    <property type="match status" value="1"/>
</dbReference>
<evidence type="ECO:0000313" key="10">
    <source>
        <dbReference type="EMBL" id="CAL4992647.1"/>
    </source>
</evidence>
<dbReference type="InterPro" id="IPR001128">
    <property type="entry name" value="Cyt_P450"/>
</dbReference>
<evidence type="ECO:0000256" key="9">
    <source>
        <dbReference type="SAM" id="Phobius"/>
    </source>
</evidence>
<reference evidence="10 11" key="2">
    <citation type="submission" date="2024-10" db="EMBL/GenBank/DDBJ databases">
        <authorList>
            <person name="Ryan C."/>
        </authorList>
    </citation>
    <scope>NUCLEOTIDE SEQUENCE [LARGE SCALE GENOMIC DNA]</scope>
</reference>
<evidence type="ECO:0000256" key="1">
    <source>
        <dbReference type="ARBA" id="ARBA00010617"/>
    </source>
</evidence>
<evidence type="ECO:0008006" key="12">
    <source>
        <dbReference type="Google" id="ProtNLM"/>
    </source>
</evidence>
<organism evidence="10 11">
    <name type="scientific">Urochloa decumbens</name>
    <dbReference type="NCBI Taxonomy" id="240449"/>
    <lineage>
        <taxon>Eukaryota</taxon>
        <taxon>Viridiplantae</taxon>
        <taxon>Streptophyta</taxon>
        <taxon>Embryophyta</taxon>
        <taxon>Tracheophyta</taxon>
        <taxon>Spermatophyta</taxon>
        <taxon>Magnoliopsida</taxon>
        <taxon>Liliopsida</taxon>
        <taxon>Poales</taxon>
        <taxon>Poaceae</taxon>
        <taxon>PACMAD clade</taxon>
        <taxon>Panicoideae</taxon>
        <taxon>Panicodae</taxon>
        <taxon>Paniceae</taxon>
        <taxon>Melinidinae</taxon>
        <taxon>Urochloa</taxon>
    </lineage>
</organism>
<dbReference type="Gene3D" id="1.10.630.10">
    <property type="entry name" value="Cytochrome P450"/>
    <property type="match status" value="1"/>
</dbReference>
<keyword evidence="4 8" id="KW-0560">Oxidoreductase</keyword>
<reference evidence="11" key="1">
    <citation type="submission" date="2024-06" db="EMBL/GenBank/DDBJ databases">
        <authorList>
            <person name="Ryan C."/>
        </authorList>
    </citation>
    <scope>NUCLEOTIDE SEQUENCE [LARGE SCALE GENOMIC DNA]</scope>
</reference>
<dbReference type="SUPFAM" id="SSF48264">
    <property type="entry name" value="Cytochrome P450"/>
    <property type="match status" value="1"/>
</dbReference>
<evidence type="ECO:0000256" key="4">
    <source>
        <dbReference type="ARBA" id="ARBA00023002"/>
    </source>
</evidence>
<dbReference type="FunFam" id="1.10.630.10:FF:000037">
    <property type="entry name" value="Cytochrome P450 9"/>
    <property type="match status" value="1"/>
</dbReference>
<keyword evidence="6 8" id="KW-0503">Monooxygenase</keyword>
<accession>A0ABC9B413</accession>
<keyword evidence="9" id="KW-1133">Transmembrane helix</keyword>
<evidence type="ECO:0000256" key="5">
    <source>
        <dbReference type="ARBA" id="ARBA00023004"/>
    </source>
</evidence>
<dbReference type="InterPro" id="IPR002401">
    <property type="entry name" value="Cyt_P450_E_grp-I"/>
</dbReference>
<evidence type="ECO:0000256" key="2">
    <source>
        <dbReference type="ARBA" id="ARBA00022617"/>
    </source>
</evidence>
<evidence type="ECO:0000313" key="11">
    <source>
        <dbReference type="Proteomes" id="UP001497457"/>
    </source>
</evidence>
<dbReference type="PANTHER" id="PTHR47944:SF19">
    <property type="entry name" value="CYTOCHROME P450 77A4"/>
    <property type="match status" value="1"/>
</dbReference>
<name>A0ABC9B413_9POAL</name>
<dbReference type="GO" id="GO:0046872">
    <property type="term" value="F:metal ion binding"/>
    <property type="evidence" value="ECO:0007669"/>
    <property type="project" value="UniProtKB-KW"/>
</dbReference>
<evidence type="ECO:0000256" key="7">
    <source>
        <dbReference type="PIRSR" id="PIRSR602401-1"/>
    </source>
</evidence>
<dbReference type="Pfam" id="PF00067">
    <property type="entry name" value="p450"/>
    <property type="match status" value="1"/>
</dbReference>
<keyword evidence="9" id="KW-0812">Transmembrane</keyword>
<evidence type="ECO:0000256" key="6">
    <source>
        <dbReference type="ARBA" id="ARBA00023033"/>
    </source>
</evidence>
<feature type="transmembrane region" description="Helical" evidence="9">
    <location>
        <begin position="15"/>
        <end position="34"/>
    </location>
</feature>
<keyword evidence="11" id="KW-1185">Reference proteome</keyword>
<dbReference type="PRINTS" id="PR00463">
    <property type="entry name" value="EP450I"/>
</dbReference>
<evidence type="ECO:0000256" key="8">
    <source>
        <dbReference type="RuleBase" id="RU000461"/>
    </source>
</evidence>
<dbReference type="AlphaFoldDB" id="A0ABC9B413"/>
<dbReference type="EMBL" id="OZ075134">
    <property type="protein sequence ID" value="CAL4992647.1"/>
    <property type="molecule type" value="Genomic_DNA"/>
</dbReference>
<evidence type="ECO:0000256" key="3">
    <source>
        <dbReference type="ARBA" id="ARBA00022723"/>
    </source>
</evidence>
<dbReference type="InterPro" id="IPR036396">
    <property type="entry name" value="Cyt_P450_sf"/>
</dbReference>
<dbReference type="InterPro" id="IPR017972">
    <property type="entry name" value="Cyt_P450_CS"/>
</dbReference>
<keyword evidence="9" id="KW-0472">Membrane</keyword>